<dbReference type="Proteomes" id="UP000887565">
    <property type="component" value="Unplaced"/>
</dbReference>
<organism evidence="1 2">
    <name type="scientific">Romanomermis culicivorax</name>
    <name type="common">Nematode worm</name>
    <dbReference type="NCBI Taxonomy" id="13658"/>
    <lineage>
        <taxon>Eukaryota</taxon>
        <taxon>Metazoa</taxon>
        <taxon>Ecdysozoa</taxon>
        <taxon>Nematoda</taxon>
        <taxon>Enoplea</taxon>
        <taxon>Dorylaimia</taxon>
        <taxon>Mermithida</taxon>
        <taxon>Mermithoidea</taxon>
        <taxon>Mermithidae</taxon>
        <taxon>Romanomermis</taxon>
    </lineage>
</organism>
<protein>
    <submittedName>
        <fullName evidence="2">Uncharacterized protein</fullName>
    </submittedName>
</protein>
<name>A0A915LBS0_ROMCU</name>
<sequence length="75" mass="8560">PVEERAPEIVPKTVALLNDGDLEELEALFAKFVPTNDKLKSYFDDLFVVYEEIREFLTEIMNRAGADAEKDKVRG</sequence>
<proteinExistence type="predicted"/>
<dbReference type="AlphaFoldDB" id="A0A915LBS0"/>
<dbReference type="WBParaSite" id="nRc.2.0.1.t48302-RA">
    <property type="protein sequence ID" value="nRc.2.0.1.t48302-RA"/>
    <property type="gene ID" value="nRc.2.0.1.g48302"/>
</dbReference>
<keyword evidence="1" id="KW-1185">Reference proteome</keyword>
<accession>A0A915LBS0</accession>
<evidence type="ECO:0000313" key="2">
    <source>
        <dbReference type="WBParaSite" id="nRc.2.0.1.t48302-RA"/>
    </source>
</evidence>
<reference evidence="2" key="1">
    <citation type="submission" date="2022-11" db="UniProtKB">
        <authorList>
            <consortium name="WormBaseParasite"/>
        </authorList>
    </citation>
    <scope>IDENTIFICATION</scope>
</reference>
<evidence type="ECO:0000313" key="1">
    <source>
        <dbReference type="Proteomes" id="UP000887565"/>
    </source>
</evidence>